<organism evidence="1 2">
    <name type="scientific">Rhodanobacter ginsengisoli</name>
    <dbReference type="NCBI Taxonomy" id="418646"/>
    <lineage>
        <taxon>Bacteria</taxon>
        <taxon>Pseudomonadati</taxon>
        <taxon>Pseudomonadota</taxon>
        <taxon>Gammaproteobacteria</taxon>
        <taxon>Lysobacterales</taxon>
        <taxon>Rhodanobacteraceae</taxon>
        <taxon>Rhodanobacter</taxon>
    </lineage>
</organism>
<evidence type="ECO:0008006" key="3">
    <source>
        <dbReference type="Google" id="ProtNLM"/>
    </source>
</evidence>
<proteinExistence type="predicted"/>
<name>A0ABW0QM05_9GAMM</name>
<accession>A0ABW0QM05</accession>
<dbReference type="Proteomes" id="UP001596114">
    <property type="component" value="Unassembled WGS sequence"/>
</dbReference>
<gene>
    <name evidence="1" type="ORF">ACFPPA_07700</name>
</gene>
<evidence type="ECO:0000313" key="1">
    <source>
        <dbReference type="EMBL" id="MFC5525626.1"/>
    </source>
</evidence>
<sequence length="111" mass="12357">MATTRKTASSADRGSAKLFTLKPNDHAGIAKALGMARSDYEVKWWWKYGQPAIDLINAQLQVDTKQIGPVISQLMHLNGPAMQVTARCFPYGIPVPEWYRVEVSIRNAVGR</sequence>
<dbReference type="EMBL" id="JBHSNF010000001">
    <property type="protein sequence ID" value="MFC5525626.1"/>
    <property type="molecule type" value="Genomic_DNA"/>
</dbReference>
<dbReference type="RefSeq" id="WP_377318888.1">
    <property type="nucleotide sequence ID" value="NZ_JBHSNF010000001.1"/>
</dbReference>
<comment type="caution">
    <text evidence="1">The sequence shown here is derived from an EMBL/GenBank/DDBJ whole genome shotgun (WGS) entry which is preliminary data.</text>
</comment>
<keyword evidence="2" id="KW-1185">Reference proteome</keyword>
<reference evidence="2" key="1">
    <citation type="journal article" date="2019" name="Int. J. Syst. Evol. Microbiol.">
        <title>The Global Catalogue of Microorganisms (GCM) 10K type strain sequencing project: providing services to taxonomists for standard genome sequencing and annotation.</title>
        <authorList>
            <consortium name="The Broad Institute Genomics Platform"/>
            <consortium name="The Broad Institute Genome Sequencing Center for Infectious Disease"/>
            <person name="Wu L."/>
            <person name="Ma J."/>
        </authorList>
    </citation>
    <scope>NUCLEOTIDE SEQUENCE [LARGE SCALE GENOMIC DNA]</scope>
    <source>
        <strain evidence="2">CGMCC 1.16619</strain>
    </source>
</reference>
<protein>
    <recommendedName>
        <fullName evidence="3">Phage tail protein</fullName>
    </recommendedName>
</protein>
<evidence type="ECO:0000313" key="2">
    <source>
        <dbReference type="Proteomes" id="UP001596114"/>
    </source>
</evidence>